<dbReference type="SUPFAM" id="SSF48452">
    <property type="entry name" value="TPR-like"/>
    <property type="match status" value="1"/>
</dbReference>
<dbReference type="PROSITE" id="PS50005">
    <property type="entry name" value="TPR"/>
    <property type="match status" value="1"/>
</dbReference>
<keyword evidence="2" id="KW-1133">Transmembrane helix</keyword>
<protein>
    <submittedName>
        <fullName evidence="3">Uncharacterized protein</fullName>
    </submittedName>
</protein>
<reference evidence="3 4" key="1">
    <citation type="journal article" date="2015" name="Nature">
        <title>rRNA introns, odd ribosomes, and small enigmatic genomes across a large radiation of phyla.</title>
        <authorList>
            <person name="Brown C.T."/>
            <person name="Hug L.A."/>
            <person name="Thomas B.C."/>
            <person name="Sharon I."/>
            <person name="Castelle C.J."/>
            <person name="Singh A."/>
            <person name="Wilkins M.J."/>
            <person name="Williams K.H."/>
            <person name="Banfield J.F."/>
        </authorList>
    </citation>
    <scope>NUCLEOTIDE SEQUENCE [LARGE SCALE GENOMIC DNA]</scope>
</reference>
<feature type="transmembrane region" description="Helical" evidence="2">
    <location>
        <begin position="6"/>
        <end position="26"/>
    </location>
</feature>
<evidence type="ECO:0000313" key="4">
    <source>
        <dbReference type="Proteomes" id="UP000034684"/>
    </source>
</evidence>
<dbReference type="Pfam" id="PF14559">
    <property type="entry name" value="TPR_19"/>
    <property type="match status" value="1"/>
</dbReference>
<dbReference type="EMBL" id="LCNN01000026">
    <property type="protein sequence ID" value="KKU56934.1"/>
    <property type="molecule type" value="Genomic_DNA"/>
</dbReference>
<keyword evidence="2" id="KW-0812">Transmembrane</keyword>
<keyword evidence="1" id="KW-0802">TPR repeat</keyword>
<sequence length="176" mass="19124">MPQAGAAKTNLVLFIAAMVLLGVYVYKNPTILKSVNLSDSPLKDIQTQVIVDKAAEDIKSQIQDQTEDRVKGIANSYNTVSYVATNQGKNLADYVLEGVRLVVDPETKTSAEVYKAVGDAKMAENKYTEAVENFEKYVAAEPKSVGGYCSLADAYNRAGDKNKALEILQKAIGLLR</sequence>
<feature type="repeat" description="TPR" evidence="1">
    <location>
        <begin position="111"/>
        <end position="144"/>
    </location>
</feature>
<proteinExistence type="predicted"/>
<name>A0A0G1RHZ9_UNCKA</name>
<dbReference type="AlphaFoldDB" id="A0A0G1RHZ9"/>
<organism evidence="3 4">
    <name type="scientific">candidate division WWE3 bacterium GW2011_GWB1_47_11</name>
    <dbReference type="NCBI Taxonomy" id="1619117"/>
    <lineage>
        <taxon>Bacteria</taxon>
        <taxon>Katanobacteria</taxon>
    </lineage>
</organism>
<keyword evidence="2" id="KW-0472">Membrane</keyword>
<dbReference type="InterPro" id="IPR019734">
    <property type="entry name" value="TPR_rpt"/>
</dbReference>
<gene>
    <name evidence="3" type="ORF">UX79_C0026G0006</name>
</gene>
<comment type="caution">
    <text evidence="3">The sequence shown here is derived from an EMBL/GenBank/DDBJ whole genome shotgun (WGS) entry which is preliminary data.</text>
</comment>
<dbReference type="Gene3D" id="1.25.40.10">
    <property type="entry name" value="Tetratricopeptide repeat domain"/>
    <property type="match status" value="1"/>
</dbReference>
<dbReference type="Proteomes" id="UP000034684">
    <property type="component" value="Unassembled WGS sequence"/>
</dbReference>
<evidence type="ECO:0000313" key="3">
    <source>
        <dbReference type="EMBL" id="KKU56934.1"/>
    </source>
</evidence>
<accession>A0A0G1RHZ9</accession>
<evidence type="ECO:0000256" key="2">
    <source>
        <dbReference type="SAM" id="Phobius"/>
    </source>
</evidence>
<dbReference type="InterPro" id="IPR011990">
    <property type="entry name" value="TPR-like_helical_dom_sf"/>
</dbReference>
<evidence type="ECO:0000256" key="1">
    <source>
        <dbReference type="PROSITE-ProRule" id="PRU00339"/>
    </source>
</evidence>